<dbReference type="GO" id="GO:0016020">
    <property type="term" value="C:membrane"/>
    <property type="evidence" value="ECO:0007669"/>
    <property type="project" value="TreeGrafter"/>
</dbReference>
<feature type="transmembrane region" description="Helical" evidence="1">
    <location>
        <begin position="168"/>
        <end position="186"/>
    </location>
</feature>
<dbReference type="PANTHER" id="PTHR23028:SF53">
    <property type="entry name" value="ACYL_TRANSF_3 DOMAIN-CONTAINING PROTEIN"/>
    <property type="match status" value="1"/>
</dbReference>
<dbReference type="Proteomes" id="UP000548867">
    <property type="component" value="Unassembled WGS sequence"/>
</dbReference>
<keyword evidence="1" id="KW-0472">Membrane</keyword>
<dbReference type="InterPro" id="IPR050879">
    <property type="entry name" value="Acyltransferase_3"/>
</dbReference>
<evidence type="ECO:0000313" key="4">
    <source>
        <dbReference type="Proteomes" id="UP000548867"/>
    </source>
</evidence>
<dbReference type="Pfam" id="PF01757">
    <property type="entry name" value="Acyl_transf_3"/>
    <property type="match status" value="1"/>
</dbReference>
<protein>
    <submittedName>
        <fullName evidence="3">Peptidoglycan/LPS O-acetylase OafA/YrhL</fullName>
    </submittedName>
</protein>
<gene>
    <name evidence="3" type="ORF">GGR38_000283</name>
</gene>
<feature type="domain" description="Acyltransferase 3" evidence="2">
    <location>
        <begin position="1"/>
        <end position="277"/>
    </location>
</feature>
<dbReference type="GO" id="GO:0000271">
    <property type="term" value="P:polysaccharide biosynthetic process"/>
    <property type="evidence" value="ECO:0007669"/>
    <property type="project" value="TreeGrafter"/>
</dbReference>
<reference evidence="3 4" key="1">
    <citation type="submission" date="2020-08" db="EMBL/GenBank/DDBJ databases">
        <title>Genomic Encyclopedia of Type Strains, Phase IV (KMG-IV): sequencing the most valuable type-strain genomes for metagenomic binning, comparative biology and taxonomic classification.</title>
        <authorList>
            <person name="Goeker M."/>
        </authorList>
    </citation>
    <scope>NUCLEOTIDE SEQUENCE [LARGE SCALE GENOMIC DNA]</scope>
    <source>
        <strain evidence="3 4">DSM 27057</strain>
    </source>
</reference>
<dbReference type="InterPro" id="IPR002656">
    <property type="entry name" value="Acyl_transf_3_dom"/>
</dbReference>
<name>A0A7W6CB81_9SPHN</name>
<evidence type="ECO:0000259" key="2">
    <source>
        <dbReference type="Pfam" id="PF01757"/>
    </source>
</evidence>
<accession>A0A7W6CB81</accession>
<sequence>MSGWLITHFLIVEQRNSGTISLSNFYIRRIFRIMPLYYITLGLYIVSTLATRDPVKLAEMVPALPYIATFSSEYRPSTTGNFFGQAWTLGIEEKFYLIWPAIMLMLGARPIRAAIAAIVCITLLLMLSSDVGQMEFLMRGYIGLGLGTAMAVLVERRPALGAWLERRPVGAIALALMVLPYLGSVLVARWTIWNIAMAALATPMIASIWLAPHQWLAKFFATCVLAWLGRLTYAIYLIHNLAKHAVVMALGKWHLPITGWPLFIATYAAAIGLAWGLHLTIERPMILFGRKLAKRAQERLPMGALPAAE</sequence>
<keyword evidence="4" id="KW-1185">Reference proteome</keyword>
<feature type="transmembrane region" description="Helical" evidence="1">
    <location>
        <begin position="192"/>
        <end position="212"/>
    </location>
</feature>
<keyword evidence="1" id="KW-1133">Transmembrane helix</keyword>
<dbReference type="EMBL" id="JACIDX010000001">
    <property type="protein sequence ID" value="MBB3953371.1"/>
    <property type="molecule type" value="Genomic_DNA"/>
</dbReference>
<evidence type="ECO:0000313" key="3">
    <source>
        <dbReference type="EMBL" id="MBB3953371.1"/>
    </source>
</evidence>
<proteinExistence type="predicted"/>
<dbReference type="AlphaFoldDB" id="A0A7W6CB81"/>
<feature type="transmembrane region" description="Helical" evidence="1">
    <location>
        <begin position="140"/>
        <end position="156"/>
    </location>
</feature>
<feature type="transmembrane region" description="Helical" evidence="1">
    <location>
        <begin position="30"/>
        <end position="50"/>
    </location>
</feature>
<organism evidence="3 4">
    <name type="scientific">Novosphingobium sediminicola</name>
    <dbReference type="NCBI Taxonomy" id="563162"/>
    <lineage>
        <taxon>Bacteria</taxon>
        <taxon>Pseudomonadati</taxon>
        <taxon>Pseudomonadota</taxon>
        <taxon>Alphaproteobacteria</taxon>
        <taxon>Sphingomonadales</taxon>
        <taxon>Sphingomonadaceae</taxon>
        <taxon>Novosphingobium</taxon>
    </lineage>
</organism>
<feature type="transmembrane region" description="Helical" evidence="1">
    <location>
        <begin position="219"/>
        <end position="239"/>
    </location>
</feature>
<comment type="caution">
    <text evidence="3">The sequence shown here is derived from an EMBL/GenBank/DDBJ whole genome shotgun (WGS) entry which is preliminary data.</text>
</comment>
<dbReference type="GO" id="GO:0016747">
    <property type="term" value="F:acyltransferase activity, transferring groups other than amino-acyl groups"/>
    <property type="evidence" value="ECO:0007669"/>
    <property type="project" value="InterPro"/>
</dbReference>
<feature type="transmembrane region" description="Helical" evidence="1">
    <location>
        <begin position="111"/>
        <end position="128"/>
    </location>
</feature>
<evidence type="ECO:0000256" key="1">
    <source>
        <dbReference type="SAM" id="Phobius"/>
    </source>
</evidence>
<keyword evidence="1" id="KW-0812">Transmembrane</keyword>
<feature type="transmembrane region" description="Helical" evidence="1">
    <location>
        <begin position="259"/>
        <end position="281"/>
    </location>
</feature>
<dbReference type="PANTHER" id="PTHR23028">
    <property type="entry name" value="ACETYLTRANSFERASE"/>
    <property type="match status" value="1"/>
</dbReference>